<dbReference type="NCBIfam" id="NF037979">
    <property type="entry name" value="Na_transp"/>
    <property type="match status" value="1"/>
</dbReference>
<dbReference type="InterPro" id="IPR000175">
    <property type="entry name" value="Na/ntran_symport"/>
</dbReference>
<feature type="transmembrane region" description="Helical" evidence="6">
    <location>
        <begin position="53"/>
        <end position="78"/>
    </location>
</feature>
<keyword evidence="8" id="KW-1185">Reference proteome</keyword>
<keyword evidence="5 6" id="KW-0472">Membrane</keyword>
<dbReference type="SUPFAM" id="SSF161070">
    <property type="entry name" value="SNF-like"/>
    <property type="match status" value="1"/>
</dbReference>
<evidence type="ECO:0000256" key="4">
    <source>
        <dbReference type="ARBA" id="ARBA00022989"/>
    </source>
</evidence>
<dbReference type="GO" id="GO:0016020">
    <property type="term" value="C:membrane"/>
    <property type="evidence" value="ECO:0007669"/>
    <property type="project" value="UniProtKB-SubCell"/>
</dbReference>
<dbReference type="InterPro" id="IPR047218">
    <property type="entry name" value="YocR/YhdH-like"/>
</dbReference>
<feature type="transmembrane region" description="Helical" evidence="6">
    <location>
        <begin position="228"/>
        <end position="247"/>
    </location>
</feature>
<dbReference type="AlphaFoldDB" id="A0A1W2G6E6"/>
<dbReference type="PROSITE" id="PS50267">
    <property type="entry name" value="NA_NEUROTRAN_SYMP_3"/>
    <property type="match status" value="1"/>
</dbReference>
<organism evidence="7 8">
    <name type="scientific">Reichenbachiella faecimaris</name>
    <dbReference type="NCBI Taxonomy" id="692418"/>
    <lineage>
        <taxon>Bacteria</taxon>
        <taxon>Pseudomonadati</taxon>
        <taxon>Bacteroidota</taxon>
        <taxon>Cytophagia</taxon>
        <taxon>Cytophagales</taxon>
        <taxon>Reichenbachiellaceae</taxon>
        <taxon>Reichenbachiella</taxon>
    </lineage>
</organism>
<dbReference type="STRING" id="692418.SAMN04488029_0424"/>
<dbReference type="PANTHER" id="PTHR42948:SF1">
    <property type="entry name" value="TRANSPORTER"/>
    <property type="match status" value="1"/>
</dbReference>
<dbReference type="PANTHER" id="PTHR42948">
    <property type="entry name" value="TRANSPORTER"/>
    <property type="match status" value="1"/>
</dbReference>
<dbReference type="CDD" id="cd10336">
    <property type="entry name" value="SLC6sbd_Tyt1-Like"/>
    <property type="match status" value="1"/>
</dbReference>
<feature type="transmembrane region" description="Helical" evidence="6">
    <location>
        <begin position="177"/>
        <end position="196"/>
    </location>
</feature>
<keyword evidence="2" id="KW-0813">Transport</keyword>
<evidence type="ECO:0000313" key="7">
    <source>
        <dbReference type="EMBL" id="SMD32084.1"/>
    </source>
</evidence>
<dbReference type="InterPro" id="IPR037272">
    <property type="entry name" value="SNS_sf"/>
</dbReference>
<gene>
    <name evidence="7" type="ORF">SAMN04488029_0424</name>
</gene>
<dbReference type="Proteomes" id="UP000192472">
    <property type="component" value="Unassembled WGS sequence"/>
</dbReference>
<name>A0A1W2G6E6_REIFA</name>
<keyword evidence="3 6" id="KW-0812">Transmembrane</keyword>
<sequence length="476" mass="50908">MTHVLRQRTKQQKMAGRGNFSNRLGFILAAAGSAVGLGNIWKFPFEVEAGGGAAFVLIYLIFCFLLCFPVMVTEIAIGRKTNKNAVGAFNALGYSKWNIIGKMGIVAGVVILSFYNVVAGWALGYFFEMAQGNFSVGKEFGSYVSNISTTGIYAVIFMALTAFVVSRGVSAGIEKGAKILMPTLIVMILGLLAYSLTLPNAMTGVKYYLIPEFGELNLKTIGGALRQSFFSLSLGMGTIITYGSYLSKKENIISSTVSVTLFDVGIAFLAGLMLFPLVAYSTGGDMSNIQGGAGLIFAALPSVFESLGAGLGSILGAFFFLLLSFAALTSTVSLLEVPVSYVVDEHKISRPKATAITAGVIFIAGLPSLVGNGYSEMFTSFVTYIGAEKPVGFMDFLGHLADCMLLLGGFLIVTFAGYVWKKENLNEEIAIGYEGYENSRVKIFIGFAVRYLCPALLGILFVMVVLSNFFGVDIIN</sequence>
<comment type="subcellular location">
    <subcellularLocation>
        <location evidence="1">Membrane</location>
        <topology evidence="1">Multi-pass membrane protein</topology>
    </subcellularLocation>
</comment>
<feature type="transmembrane region" description="Helical" evidence="6">
    <location>
        <begin position="441"/>
        <end position="466"/>
    </location>
</feature>
<protein>
    <submittedName>
        <fullName evidence="7">Neurotransmitter:Na+ symporter, NSS family</fullName>
    </submittedName>
</protein>
<feature type="transmembrane region" description="Helical" evidence="6">
    <location>
        <begin position="259"/>
        <end position="280"/>
    </location>
</feature>
<evidence type="ECO:0000256" key="6">
    <source>
        <dbReference type="SAM" id="Phobius"/>
    </source>
</evidence>
<accession>A0A1W2G6E6</accession>
<keyword evidence="4 6" id="KW-1133">Transmembrane helix</keyword>
<feature type="transmembrane region" description="Helical" evidence="6">
    <location>
        <begin position="314"/>
        <end position="343"/>
    </location>
</feature>
<feature type="transmembrane region" description="Helical" evidence="6">
    <location>
        <begin position="355"/>
        <end position="374"/>
    </location>
</feature>
<evidence type="ECO:0000256" key="3">
    <source>
        <dbReference type="ARBA" id="ARBA00022692"/>
    </source>
</evidence>
<feature type="transmembrane region" description="Helical" evidence="6">
    <location>
        <begin position="99"/>
        <end position="123"/>
    </location>
</feature>
<proteinExistence type="predicted"/>
<feature type="transmembrane region" description="Helical" evidence="6">
    <location>
        <begin position="396"/>
        <end position="420"/>
    </location>
</feature>
<feature type="transmembrane region" description="Helical" evidence="6">
    <location>
        <begin position="143"/>
        <end position="165"/>
    </location>
</feature>
<reference evidence="7 8" key="1">
    <citation type="submission" date="2017-04" db="EMBL/GenBank/DDBJ databases">
        <authorList>
            <person name="Afonso C.L."/>
            <person name="Miller P.J."/>
            <person name="Scott M.A."/>
            <person name="Spackman E."/>
            <person name="Goraichik I."/>
            <person name="Dimitrov K.M."/>
            <person name="Suarez D.L."/>
            <person name="Swayne D.E."/>
        </authorList>
    </citation>
    <scope>NUCLEOTIDE SEQUENCE [LARGE SCALE GENOMIC DNA]</scope>
    <source>
        <strain evidence="7 8">DSM 26133</strain>
    </source>
</reference>
<feature type="transmembrane region" description="Helical" evidence="6">
    <location>
        <begin position="20"/>
        <end position="41"/>
    </location>
</feature>
<dbReference type="EMBL" id="FWYF01000001">
    <property type="protein sequence ID" value="SMD32084.1"/>
    <property type="molecule type" value="Genomic_DNA"/>
</dbReference>
<evidence type="ECO:0000313" key="8">
    <source>
        <dbReference type="Proteomes" id="UP000192472"/>
    </source>
</evidence>
<evidence type="ECO:0000256" key="5">
    <source>
        <dbReference type="ARBA" id="ARBA00023136"/>
    </source>
</evidence>
<evidence type="ECO:0000256" key="1">
    <source>
        <dbReference type="ARBA" id="ARBA00004141"/>
    </source>
</evidence>
<dbReference type="Pfam" id="PF00209">
    <property type="entry name" value="SNF"/>
    <property type="match status" value="2"/>
</dbReference>
<evidence type="ECO:0000256" key="2">
    <source>
        <dbReference type="ARBA" id="ARBA00022448"/>
    </source>
</evidence>
<dbReference type="PRINTS" id="PR00176">
    <property type="entry name" value="NANEUSMPORT"/>
</dbReference>